<feature type="non-terminal residue" evidence="10">
    <location>
        <position position="1"/>
    </location>
</feature>
<keyword evidence="7" id="KW-0460">Magnesium</keyword>
<keyword evidence="11" id="KW-1185">Reference proteome</keyword>
<dbReference type="AlphaFoldDB" id="A0AAE3KV49"/>
<dbReference type="GO" id="GO:0046872">
    <property type="term" value="F:metal ion binding"/>
    <property type="evidence" value="ECO:0007669"/>
    <property type="project" value="UniProtKB-KW"/>
</dbReference>
<evidence type="ECO:0000256" key="2">
    <source>
        <dbReference type="ARBA" id="ARBA00011738"/>
    </source>
</evidence>
<dbReference type="Gene3D" id="3.90.170.10">
    <property type="entry name" value="Adenylosuccinate Synthetase, subunit A, domain 3"/>
    <property type="match status" value="1"/>
</dbReference>
<dbReference type="HAMAP" id="MF_00011">
    <property type="entry name" value="Adenylosucc_synth"/>
    <property type="match status" value="1"/>
</dbReference>
<keyword evidence="6" id="KW-0658">Purine biosynthesis</keyword>
<dbReference type="GO" id="GO:0044208">
    <property type="term" value="P:'de novo' AMP biosynthetic process"/>
    <property type="evidence" value="ECO:0007669"/>
    <property type="project" value="TreeGrafter"/>
</dbReference>
<dbReference type="InterPro" id="IPR042109">
    <property type="entry name" value="Adenylosuccinate_synth_dom1"/>
</dbReference>
<dbReference type="RefSeq" id="WP_254014937.1">
    <property type="nucleotide sequence ID" value="NZ_JAMZMM010000510.1"/>
</dbReference>
<evidence type="ECO:0000256" key="3">
    <source>
        <dbReference type="ARBA" id="ARBA00022598"/>
    </source>
</evidence>
<evidence type="ECO:0000256" key="5">
    <source>
        <dbReference type="ARBA" id="ARBA00022741"/>
    </source>
</evidence>
<dbReference type="GO" id="GO:0046040">
    <property type="term" value="P:IMP metabolic process"/>
    <property type="evidence" value="ECO:0007669"/>
    <property type="project" value="TreeGrafter"/>
</dbReference>
<dbReference type="Pfam" id="PF00709">
    <property type="entry name" value="Adenylsucc_synt"/>
    <property type="match status" value="1"/>
</dbReference>
<keyword evidence="8" id="KW-0342">GTP-binding</keyword>
<feature type="active site" evidence="9">
    <location>
        <position position="25"/>
    </location>
</feature>
<dbReference type="EMBL" id="JAMZMM010000510">
    <property type="protein sequence ID" value="MCP2732212.1"/>
    <property type="molecule type" value="Genomic_DNA"/>
</dbReference>
<evidence type="ECO:0000256" key="4">
    <source>
        <dbReference type="ARBA" id="ARBA00022723"/>
    </source>
</evidence>
<dbReference type="InterPro" id="IPR042110">
    <property type="entry name" value="Adenylosuccinate_synth_dom2"/>
</dbReference>
<gene>
    <name evidence="10" type="ORF">NJ959_27660</name>
</gene>
<dbReference type="InterPro" id="IPR042111">
    <property type="entry name" value="Adenylosuccinate_synth_dom3"/>
</dbReference>
<keyword evidence="3" id="KW-0436">Ligase</keyword>
<comment type="cofactor">
    <cofactor evidence="1">
        <name>Mg(2+)</name>
        <dbReference type="ChEBI" id="CHEBI:18420"/>
    </cofactor>
</comment>
<dbReference type="Gene3D" id="1.10.300.10">
    <property type="entry name" value="Adenylosuccinate Synthetase, subunit A, domain 2"/>
    <property type="match status" value="1"/>
</dbReference>
<dbReference type="InterPro" id="IPR001114">
    <property type="entry name" value="Adenylosuccinate_synthetase"/>
</dbReference>
<dbReference type="GO" id="GO:0005525">
    <property type="term" value="F:GTP binding"/>
    <property type="evidence" value="ECO:0007669"/>
    <property type="project" value="UniProtKB-KW"/>
</dbReference>
<comment type="subunit">
    <text evidence="2">Homodimer.</text>
</comment>
<sequence>EDAASNSNTKIGTTRRGIGPAYADKIQRSNAIRVGDLLKPELLRERLNLACSAKGPMLSAMTGQPQTLDAKVLFDHASRVGERLRPMIRDTTHLLHDLLDSGKKILFEGANGTLLDVDHGTYPFVTSSSTGTAGIGVGAGVPLTKVKTIIGVMKAYSTRVGSGPMPTELHDATADRIRTRGREFGTTTGRPRRVGWLDLVAVRYAVRINGLTTVAMTLFDVLSGFDEIKVCTAYRTKDGTSDMFTPDADDLAKVEPVWTALPGFSEDISKAKRLADLPVNARKYVDFVQERIGVPVGIVSVGPDREQTIRVGA</sequence>
<dbReference type="PROSITE" id="PS00513">
    <property type="entry name" value="ADENYLOSUCCIN_SYN_2"/>
    <property type="match status" value="1"/>
</dbReference>
<evidence type="ECO:0000256" key="1">
    <source>
        <dbReference type="ARBA" id="ARBA00001946"/>
    </source>
</evidence>
<keyword evidence="5" id="KW-0547">Nucleotide-binding</keyword>
<evidence type="ECO:0000256" key="7">
    <source>
        <dbReference type="ARBA" id="ARBA00022842"/>
    </source>
</evidence>
<accession>A0AAE3KV49</accession>
<dbReference type="InterPro" id="IPR027417">
    <property type="entry name" value="P-loop_NTPase"/>
</dbReference>
<dbReference type="GO" id="GO:0005737">
    <property type="term" value="C:cytoplasm"/>
    <property type="evidence" value="ECO:0007669"/>
    <property type="project" value="TreeGrafter"/>
</dbReference>
<dbReference type="SMART" id="SM00788">
    <property type="entry name" value="Adenylsucc_synt"/>
    <property type="match status" value="1"/>
</dbReference>
<organism evidence="10 11">
    <name type="scientific">Limnofasciculus baicalensis BBK-W-15</name>
    <dbReference type="NCBI Taxonomy" id="2699891"/>
    <lineage>
        <taxon>Bacteria</taxon>
        <taxon>Bacillati</taxon>
        <taxon>Cyanobacteriota</taxon>
        <taxon>Cyanophyceae</taxon>
        <taxon>Coleofasciculales</taxon>
        <taxon>Coleofasciculaceae</taxon>
        <taxon>Limnofasciculus</taxon>
        <taxon>Limnofasciculus baicalensis</taxon>
    </lineage>
</organism>
<proteinExistence type="inferred from homology"/>
<dbReference type="GO" id="GO:0004019">
    <property type="term" value="F:adenylosuccinate synthase activity"/>
    <property type="evidence" value="ECO:0007669"/>
    <property type="project" value="InterPro"/>
</dbReference>
<dbReference type="SUPFAM" id="SSF52540">
    <property type="entry name" value="P-loop containing nucleoside triphosphate hydrolases"/>
    <property type="match status" value="1"/>
</dbReference>
<evidence type="ECO:0000256" key="8">
    <source>
        <dbReference type="ARBA" id="ARBA00023134"/>
    </source>
</evidence>
<dbReference type="InterPro" id="IPR033128">
    <property type="entry name" value="Adenylosuccin_syn_Lys_AS"/>
</dbReference>
<reference evidence="10" key="1">
    <citation type="submission" date="2022-06" db="EMBL/GenBank/DDBJ databases">
        <title>New cyanobacteria of genus Symplocastrum in benthos of Lake Baikal.</title>
        <authorList>
            <person name="Sorokovikova E."/>
            <person name="Tikhonova I."/>
            <person name="Krasnopeev A."/>
            <person name="Evseev P."/>
            <person name="Gladkikh A."/>
            <person name="Belykh O."/>
        </authorList>
    </citation>
    <scope>NUCLEOTIDE SEQUENCE</scope>
    <source>
        <strain evidence="10">BBK-W-15</strain>
    </source>
</reference>
<evidence type="ECO:0000313" key="11">
    <source>
        <dbReference type="Proteomes" id="UP001204953"/>
    </source>
</evidence>
<comment type="caution">
    <text evidence="10">The sequence shown here is derived from an EMBL/GenBank/DDBJ whole genome shotgun (WGS) entry which is preliminary data.</text>
</comment>
<keyword evidence="4" id="KW-0479">Metal-binding</keyword>
<protein>
    <submittedName>
        <fullName evidence="10">Adenylosuccinate synthetase</fullName>
    </submittedName>
</protein>
<dbReference type="PANTHER" id="PTHR11846:SF0">
    <property type="entry name" value="ADENYLOSUCCINATE SYNTHETASE"/>
    <property type="match status" value="1"/>
</dbReference>
<dbReference type="Proteomes" id="UP001204953">
    <property type="component" value="Unassembled WGS sequence"/>
</dbReference>
<dbReference type="PANTHER" id="PTHR11846">
    <property type="entry name" value="ADENYLOSUCCINATE SYNTHETASE"/>
    <property type="match status" value="1"/>
</dbReference>
<evidence type="ECO:0000256" key="6">
    <source>
        <dbReference type="ARBA" id="ARBA00022755"/>
    </source>
</evidence>
<dbReference type="FunFam" id="3.90.170.10:FF:000001">
    <property type="entry name" value="Adenylosuccinate synthetase"/>
    <property type="match status" value="1"/>
</dbReference>
<evidence type="ECO:0000313" key="10">
    <source>
        <dbReference type="EMBL" id="MCP2732212.1"/>
    </source>
</evidence>
<dbReference type="Gene3D" id="3.40.440.10">
    <property type="entry name" value="Adenylosuccinate Synthetase, subunit A, domain 1"/>
    <property type="match status" value="1"/>
</dbReference>
<evidence type="ECO:0000256" key="9">
    <source>
        <dbReference type="PROSITE-ProRule" id="PRU10134"/>
    </source>
</evidence>
<name>A0AAE3KV49_9CYAN</name>